<dbReference type="PANTHER" id="PTHR43662">
    <property type="match status" value="1"/>
</dbReference>
<reference evidence="3" key="2">
    <citation type="submission" date="2023-06" db="EMBL/GenBank/DDBJ databases">
        <authorList>
            <consortium name="Lawrence Berkeley National Laboratory"/>
            <person name="Haridas S."/>
            <person name="Hensen N."/>
            <person name="Bonometti L."/>
            <person name="Westerberg I."/>
            <person name="Brannstrom I.O."/>
            <person name="Guillou S."/>
            <person name="Cros-Aarteil S."/>
            <person name="Calhoun S."/>
            <person name="Kuo A."/>
            <person name="Mondo S."/>
            <person name="Pangilinan J."/>
            <person name="Riley R."/>
            <person name="Labutti K."/>
            <person name="Andreopoulos B."/>
            <person name="Lipzen A."/>
            <person name="Chen C."/>
            <person name="Yanf M."/>
            <person name="Daum C."/>
            <person name="Ng V."/>
            <person name="Clum A."/>
            <person name="Steindorff A."/>
            <person name="Ohm R."/>
            <person name="Martin F."/>
            <person name="Silar P."/>
            <person name="Natvig D."/>
            <person name="Lalanne C."/>
            <person name="Gautier V."/>
            <person name="Ament-Velasquez S.L."/>
            <person name="Kruys A."/>
            <person name="Hutchinson M.I."/>
            <person name="Powell A.J."/>
            <person name="Barry K."/>
            <person name="Miller A.N."/>
            <person name="Grigoriev I.V."/>
            <person name="Debuchy R."/>
            <person name="Gladieux P."/>
            <person name="Thoren M.H."/>
            <person name="Johannesson H."/>
        </authorList>
    </citation>
    <scope>NUCLEOTIDE SEQUENCE</scope>
    <source>
        <strain evidence="3">CBS 118394</strain>
    </source>
</reference>
<name>A0AAE0I129_9PEZI</name>
<dbReference type="AlphaFoldDB" id="A0AAE0I129"/>
<protein>
    <recommendedName>
        <fullName evidence="2">DUF1996 domain-containing protein</fullName>
    </recommendedName>
</protein>
<dbReference type="InterPro" id="IPR018535">
    <property type="entry name" value="DUF1996"/>
</dbReference>
<dbReference type="Proteomes" id="UP001283341">
    <property type="component" value="Unassembled WGS sequence"/>
</dbReference>
<organism evidence="3 4">
    <name type="scientific">Apodospora peruviana</name>
    <dbReference type="NCBI Taxonomy" id="516989"/>
    <lineage>
        <taxon>Eukaryota</taxon>
        <taxon>Fungi</taxon>
        <taxon>Dikarya</taxon>
        <taxon>Ascomycota</taxon>
        <taxon>Pezizomycotina</taxon>
        <taxon>Sordariomycetes</taxon>
        <taxon>Sordariomycetidae</taxon>
        <taxon>Sordariales</taxon>
        <taxon>Lasiosphaeriaceae</taxon>
        <taxon>Apodospora</taxon>
    </lineage>
</organism>
<evidence type="ECO:0000259" key="2">
    <source>
        <dbReference type="Pfam" id="PF09362"/>
    </source>
</evidence>
<comment type="caution">
    <text evidence="3">The sequence shown here is derived from an EMBL/GenBank/DDBJ whole genome shotgun (WGS) entry which is preliminary data.</text>
</comment>
<gene>
    <name evidence="3" type="ORF">B0H66DRAFT_499974</name>
</gene>
<dbReference type="Pfam" id="PF09362">
    <property type="entry name" value="DUF1996"/>
    <property type="match status" value="1"/>
</dbReference>
<reference evidence="3" key="1">
    <citation type="journal article" date="2023" name="Mol. Phylogenet. Evol.">
        <title>Genome-scale phylogeny and comparative genomics of the fungal order Sordariales.</title>
        <authorList>
            <person name="Hensen N."/>
            <person name="Bonometti L."/>
            <person name="Westerberg I."/>
            <person name="Brannstrom I.O."/>
            <person name="Guillou S."/>
            <person name="Cros-Aarteil S."/>
            <person name="Calhoun S."/>
            <person name="Haridas S."/>
            <person name="Kuo A."/>
            <person name="Mondo S."/>
            <person name="Pangilinan J."/>
            <person name="Riley R."/>
            <person name="LaButti K."/>
            <person name="Andreopoulos B."/>
            <person name="Lipzen A."/>
            <person name="Chen C."/>
            <person name="Yan M."/>
            <person name="Daum C."/>
            <person name="Ng V."/>
            <person name="Clum A."/>
            <person name="Steindorff A."/>
            <person name="Ohm R.A."/>
            <person name="Martin F."/>
            <person name="Silar P."/>
            <person name="Natvig D.O."/>
            <person name="Lalanne C."/>
            <person name="Gautier V."/>
            <person name="Ament-Velasquez S.L."/>
            <person name="Kruys A."/>
            <person name="Hutchinson M.I."/>
            <person name="Powell A.J."/>
            <person name="Barry K."/>
            <person name="Miller A.N."/>
            <person name="Grigoriev I.V."/>
            <person name="Debuchy R."/>
            <person name="Gladieux P."/>
            <person name="Hiltunen Thoren M."/>
            <person name="Johannesson H."/>
        </authorList>
    </citation>
    <scope>NUCLEOTIDE SEQUENCE</scope>
    <source>
        <strain evidence="3">CBS 118394</strain>
    </source>
</reference>
<sequence>MKTTWRWWIIGLVSHTHPGVTELTSGQGLKMSCSQLVVDRIDPIQSPGVIGSNHLHQIVGGNSFNATMSPQDDPSRVSTCTTCTLLNDFSNYWTATMFYRHPNGTYRRVRQLGALWHESAREGGMTVYYFPPARNLSNIVAFKPGFRMRNGSPDARNATSASRYQGIQYTCMMRDDTRYTNLTDTFPDHPCPAGILTTIYFPPCWDGVNLDSPDHYSHVAWPTTGRKGFEQGDPCPASHPVKIPQVVLETRWDTRLLNNVQDWPRGKGQQPFVWSFGDSTGYGHHGDYIFGWKGDALNRAFTNCSTPNCDLPSQEIYEANRCAKEAVVKEEVDRYITAMPGGILADGQLSWGRSGSR</sequence>
<keyword evidence="1" id="KW-0732">Signal</keyword>
<accession>A0AAE0I129</accession>
<feature type="signal peptide" evidence="1">
    <location>
        <begin position="1"/>
        <end position="23"/>
    </location>
</feature>
<feature type="domain" description="DUF1996" evidence="2">
    <location>
        <begin position="42"/>
        <end position="292"/>
    </location>
</feature>
<evidence type="ECO:0000313" key="3">
    <source>
        <dbReference type="EMBL" id="KAK3316540.1"/>
    </source>
</evidence>
<proteinExistence type="predicted"/>
<keyword evidence="4" id="KW-1185">Reference proteome</keyword>
<dbReference type="EMBL" id="JAUEDM010000005">
    <property type="protein sequence ID" value="KAK3316540.1"/>
    <property type="molecule type" value="Genomic_DNA"/>
</dbReference>
<dbReference type="PANTHER" id="PTHR43662:SF3">
    <property type="entry name" value="DOMAIN PROTEIN, PUTATIVE (AFU_ORTHOLOGUE AFUA_6G11970)-RELATED"/>
    <property type="match status" value="1"/>
</dbReference>
<feature type="chain" id="PRO_5042050200" description="DUF1996 domain-containing protein" evidence="1">
    <location>
        <begin position="24"/>
        <end position="357"/>
    </location>
</feature>
<evidence type="ECO:0000256" key="1">
    <source>
        <dbReference type="SAM" id="SignalP"/>
    </source>
</evidence>
<evidence type="ECO:0000313" key="4">
    <source>
        <dbReference type="Proteomes" id="UP001283341"/>
    </source>
</evidence>